<proteinExistence type="predicted"/>
<dbReference type="AlphaFoldDB" id="A0AAN6E0P5"/>
<dbReference type="InterPro" id="IPR052184">
    <property type="entry name" value="SDR_enzymes"/>
</dbReference>
<dbReference type="Pfam" id="PF00106">
    <property type="entry name" value="adh_short"/>
    <property type="match status" value="1"/>
</dbReference>
<dbReference type="PANTHER" id="PTHR45458">
    <property type="entry name" value="SHORT-CHAIN DEHYDROGENASE/REDUCTASE SDR"/>
    <property type="match status" value="1"/>
</dbReference>
<dbReference type="PANTHER" id="PTHR45458:SF1">
    <property type="entry name" value="SHORT CHAIN DEHYDROGENASE"/>
    <property type="match status" value="1"/>
</dbReference>
<dbReference type="PRINTS" id="PR00081">
    <property type="entry name" value="GDHRDH"/>
</dbReference>
<evidence type="ECO:0000313" key="2">
    <source>
        <dbReference type="Proteomes" id="UP001203852"/>
    </source>
</evidence>
<dbReference type="InterPro" id="IPR036291">
    <property type="entry name" value="NAD(P)-bd_dom_sf"/>
</dbReference>
<reference evidence="1" key="1">
    <citation type="journal article" date="2022" name="bioRxiv">
        <title>Deciphering the potential niche of two novel black yeast fungi from a biological soil crust based on their genomes, phenotypes, and melanin regulation.</title>
        <authorList>
            <consortium name="DOE Joint Genome Institute"/>
            <person name="Carr E.C."/>
            <person name="Barton Q."/>
            <person name="Grambo S."/>
            <person name="Sullivan M."/>
            <person name="Renfro C.M."/>
            <person name="Kuo A."/>
            <person name="Pangilinan J."/>
            <person name="Lipzen A."/>
            <person name="Keymanesh K."/>
            <person name="Savage E."/>
            <person name="Barry K."/>
            <person name="Grigoriev I.V."/>
            <person name="Riekhof W.R."/>
            <person name="Harris S.S."/>
        </authorList>
    </citation>
    <scope>NUCLEOTIDE SEQUENCE</scope>
    <source>
        <strain evidence="1">JF 03-4F</strain>
    </source>
</reference>
<evidence type="ECO:0000313" key="1">
    <source>
        <dbReference type="EMBL" id="KAI1615087.1"/>
    </source>
</evidence>
<dbReference type="Proteomes" id="UP001203852">
    <property type="component" value="Unassembled WGS sequence"/>
</dbReference>
<dbReference type="GO" id="GO:0016616">
    <property type="term" value="F:oxidoreductase activity, acting on the CH-OH group of donors, NAD or NADP as acceptor"/>
    <property type="evidence" value="ECO:0007669"/>
    <property type="project" value="TreeGrafter"/>
</dbReference>
<dbReference type="InterPro" id="IPR002347">
    <property type="entry name" value="SDR_fam"/>
</dbReference>
<protein>
    <submittedName>
        <fullName evidence="1">3-oxoacyl-reductase</fullName>
    </submittedName>
</protein>
<dbReference type="Gene3D" id="3.40.50.720">
    <property type="entry name" value="NAD(P)-binding Rossmann-like Domain"/>
    <property type="match status" value="1"/>
</dbReference>
<keyword evidence="2" id="KW-1185">Reference proteome</keyword>
<organism evidence="1 2">
    <name type="scientific">Exophiala viscosa</name>
    <dbReference type="NCBI Taxonomy" id="2486360"/>
    <lineage>
        <taxon>Eukaryota</taxon>
        <taxon>Fungi</taxon>
        <taxon>Dikarya</taxon>
        <taxon>Ascomycota</taxon>
        <taxon>Pezizomycotina</taxon>
        <taxon>Eurotiomycetes</taxon>
        <taxon>Chaetothyriomycetidae</taxon>
        <taxon>Chaetothyriales</taxon>
        <taxon>Herpotrichiellaceae</taxon>
        <taxon>Exophiala</taxon>
    </lineage>
</organism>
<accession>A0AAN6E0P5</accession>
<name>A0AAN6E0P5_9EURO</name>
<dbReference type="SUPFAM" id="SSF51735">
    <property type="entry name" value="NAD(P)-binding Rossmann-fold domains"/>
    <property type="match status" value="1"/>
</dbReference>
<sequence>MSSPSTWLIVGASRGIGLEFVRQLLDQGHQVIAAVRNPATANQIWQLSAKQTRPGACLIEQCDVTDEASIDAFATRMGNLVSKGMRIENVVLNSGVLKYPNGYRNVQDKNHDAIVAFDPNVLTFVGIYRSFSDFALHLHTNTIGPILVAQKVLNISSSAPPAKMIFISSDSGSTAEFRDHEDGFGAYGASKAALNQMLRHMAAELKRKGGKWADVCVLAMHPGEVQTDMANIEVDWEVEGIIDADESVTKMLKVIGEKDKSQSGTFWCWDGREYPW</sequence>
<comment type="caution">
    <text evidence="1">The sequence shown here is derived from an EMBL/GenBank/DDBJ whole genome shotgun (WGS) entry which is preliminary data.</text>
</comment>
<gene>
    <name evidence="1" type="ORF">EDD36DRAFT_485419</name>
</gene>
<dbReference type="EMBL" id="MU404352">
    <property type="protein sequence ID" value="KAI1615087.1"/>
    <property type="molecule type" value="Genomic_DNA"/>
</dbReference>